<comment type="similarity">
    <text evidence="1">Belongs to the iron/ascorbate-dependent oxidoreductase family.</text>
</comment>
<dbReference type="InterPro" id="IPR005123">
    <property type="entry name" value="Oxoglu/Fe-dep_dioxygenase_dom"/>
</dbReference>
<organism evidence="3 4">
    <name type="scientific">Bradyrhizobium macuxiense</name>
    <dbReference type="NCBI Taxonomy" id="1755647"/>
    <lineage>
        <taxon>Bacteria</taxon>
        <taxon>Pseudomonadati</taxon>
        <taxon>Pseudomonadota</taxon>
        <taxon>Alphaproteobacteria</taxon>
        <taxon>Hyphomicrobiales</taxon>
        <taxon>Nitrobacteraceae</taxon>
        <taxon>Bradyrhizobium</taxon>
    </lineage>
</organism>
<sequence>MMREVIEESLANQFRQTGYLAFGSHDCPFSPEERARIRHLAMNDPDRFVVVSTGDTDEAVSVRVHRLLIDGDRPRATDAVLVDALLAIVAAPGKLALYEKILASEPVVVRRMQAHVLAEGEFIGRHRDSESSKRYLAAVIVQLNPAEAGGGFAIYPPDRPALFLHDFTVLVTDAELEHEVMPVMAGRRCTLAFWLARAETC</sequence>
<accession>A0A109K079</accession>
<dbReference type="Gene3D" id="2.60.120.620">
    <property type="entry name" value="q2cbj1_9rhob like domain"/>
    <property type="match status" value="1"/>
</dbReference>
<keyword evidence="1" id="KW-0560">Oxidoreductase</keyword>
<keyword evidence="1" id="KW-0408">Iron</keyword>
<comment type="caution">
    <text evidence="3">The sequence shown here is derived from an EMBL/GenBank/DDBJ whole genome shotgun (WGS) entry which is preliminary data.</text>
</comment>
<gene>
    <name evidence="3" type="ORF">AS156_36470</name>
</gene>
<dbReference type="InterPro" id="IPR044862">
    <property type="entry name" value="Pro_4_hyd_alph_FE2OG_OXY"/>
</dbReference>
<keyword evidence="4" id="KW-1185">Reference proteome</keyword>
<dbReference type="AlphaFoldDB" id="A0A109K079"/>
<dbReference type="Proteomes" id="UP000057737">
    <property type="component" value="Unassembled WGS sequence"/>
</dbReference>
<evidence type="ECO:0000313" key="4">
    <source>
        <dbReference type="Proteomes" id="UP000057737"/>
    </source>
</evidence>
<proteinExistence type="inferred from homology"/>
<protein>
    <recommendedName>
        <fullName evidence="2">Fe2OG dioxygenase domain-containing protein</fullName>
    </recommendedName>
</protein>
<evidence type="ECO:0000256" key="1">
    <source>
        <dbReference type="RuleBase" id="RU003682"/>
    </source>
</evidence>
<feature type="domain" description="Fe2OG dioxygenase" evidence="2">
    <location>
        <begin position="97"/>
        <end position="197"/>
    </location>
</feature>
<dbReference type="PROSITE" id="PS51471">
    <property type="entry name" value="FE2OG_OXY"/>
    <property type="match status" value="1"/>
</dbReference>
<keyword evidence="1" id="KW-0479">Metal-binding</keyword>
<dbReference type="Pfam" id="PF13640">
    <property type="entry name" value="2OG-FeII_Oxy_3"/>
    <property type="match status" value="1"/>
</dbReference>
<name>A0A109K079_9BRAD</name>
<evidence type="ECO:0000259" key="2">
    <source>
        <dbReference type="PROSITE" id="PS51471"/>
    </source>
</evidence>
<dbReference type="GO" id="GO:0046872">
    <property type="term" value="F:metal ion binding"/>
    <property type="evidence" value="ECO:0007669"/>
    <property type="project" value="UniProtKB-KW"/>
</dbReference>
<dbReference type="GO" id="GO:0016491">
    <property type="term" value="F:oxidoreductase activity"/>
    <property type="evidence" value="ECO:0007669"/>
    <property type="project" value="UniProtKB-KW"/>
</dbReference>
<dbReference type="EMBL" id="LNCU01000039">
    <property type="protein sequence ID" value="KWV58288.1"/>
    <property type="molecule type" value="Genomic_DNA"/>
</dbReference>
<reference evidence="3 4" key="1">
    <citation type="submission" date="2015-11" db="EMBL/GenBank/DDBJ databases">
        <title>Draft Genome Sequence of the Strain BR 10303 (Bradyrhizobium sp.) isolated from nodules of Centrolobium paraense.</title>
        <authorList>
            <person name="Zelli J.E."/>
            <person name="Simoes-Araujo J.L."/>
            <person name="Barauna A.C."/>
            <person name="Silva K."/>
        </authorList>
    </citation>
    <scope>NUCLEOTIDE SEQUENCE [LARGE SCALE GENOMIC DNA]</scope>
    <source>
        <strain evidence="3 4">BR 10303</strain>
    </source>
</reference>
<evidence type="ECO:0000313" key="3">
    <source>
        <dbReference type="EMBL" id="KWV58288.1"/>
    </source>
</evidence>